<protein>
    <submittedName>
        <fullName evidence="1">Uncharacterized protein</fullName>
    </submittedName>
</protein>
<proteinExistence type="predicted"/>
<organism evidence="1 2">
    <name type="scientific">Bacteroides caccae</name>
    <dbReference type="NCBI Taxonomy" id="47678"/>
    <lineage>
        <taxon>Bacteria</taxon>
        <taxon>Pseudomonadati</taxon>
        <taxon>Bacteroidota</taxon>
        <taxon>Bacteroidia</taxon>
        <taxon>Bacteroidales</taxon>
        <taxon>Bacteroidaceae</taxon>
        <taxon>Bacteroides</taxon>
    </lineage>
</organism>
<name>A0AA94Y3R1_9BACE</name>
<evidence type="ECO:0000313" key="1">
    <source>
        <dbReference type="EMBL" id="UVQ95000.1"/>
    </source>
</evidence>
<accession>A0AA94Y3R1</accession>
<gene>
    <name evidence="1" type="ORF">NXW23_11195</name>
</gene>
<evidence type="ECO:0000313" key="2">
    <source>
        <dbReference type="Proteomes" id="UP001060260"/>
    </source>
</evidence>
<dbReference type="AlphaFoldDB" id="A0AA94Y3R1"/>
<reference evidence="1" key="1">
    <citation type="submission" date="2022-08" db="EMBL/GenBank/DDBJ databases">
        <title>Genome Sequencing of Bacteroides fragilis Group Isolates with Nanopore Technology.</title>
        <authorList>
            <person name="Tisza M.J."/>
            <person name="Smith D."/>
            <person name="Dekker J.P."/>
        </authorList>
    </citation>
    <scope>NUCLEOTIDE SEQUENCE</scope>
    <source>
        <strain evidence="1">BFG-474</strain>
    </source>
</reference>
<dbReference type="Proteomes" id="UP001060260">
    <property type="component" value="Chromosome"/>
</dbReference>
<sequence>MVIHLSGGGSVLPFIHTHALPFIPPFLNPAVPAGIHRSIQSPTPLSVRMDVCLENRLNMYTRVQPVGLMSGLLSEHPAEGVYFQSHIRITLQINKDILELVSLLRQVAARCAG</sequence>
<dbReference type="EMBL" id="CP103166">
    <property type="protein sequence ID" value="UVQ95000.1"/>
    <property type="molecule type" value="Genomic_DNA"/>
</dbReference>